<sequence>MIKVAPSILSADFANLQRDVQMVEQAGADSLHIDVMDGQFVPNLSFGMSTVAALRPLTSLTLDCHLMIVDPERFVEQFAQAGADLIGVHVESTQHIYHALQLIKQAGAKAEVVVNPGTPLNMIEGLLPLVDQVLIMTVNPGFGGQHFLDAMVTKIAALDALKQKNGYDFDIEVDGGVNDVTVKKCYDAGATVAVAGSYIYDSDDPAQRIEDLKVATN</sequence>
<dbReference type="InterPro" id="IPR011060">
    <property type="entry name" value="RibuloseP-bd_barrel"/>
</dbReference>
<evidence type="ECO:0000256" key="14">
    <source>
        <dbReference type="PIRSR" id="PIRSR001461-3"/>
    </source>
</evidence>
<feature type="binding site" evidence="14">
    <location>
        <position position="176"/>
    </location>
    <ligand>
        <name>substrate</name>
    </ligand>
</feature>
<dbReference type="CDD" id="cd00429">
    <property type="entry name" value="RPE"/>
    <property type="match status" value="1"/>
</dbReference>
<feature type="active site" description="Proton acceptor" evidence="10 12">
    <location>
        <position position="34"/>
    </location>
</feature>
<dbReference type="HAMAP" id="MF_02227">
    <property type="entry name" value="RPE"/>
    <property type="match status" value="1"/>
</dbReference>
<feature type="binding site" evidence="10 13">
    <location>
        <position position="174"/>
    </location>
    <ligand>
        <name>a divalent metal cation</name>
        <dbReference type="ChEBI" id="CHEBI:60240"/>
    </ligand>
</feature>
<name>W6T9I2_9LACO</name>
<evidence type="ECO:0000313" key="15">
    <source>
        <dbReference type="EMBL" id="ETY74543.1"/>
    </source>
</evidence>
<dbReference type="InterPro" id="IPR026019">
    <property type="entry name" value="Ribul_P_3_epim"/>
</dbReference>
<evidence type="ECO:0000256" key="11">
    <source>
        <dbReference type="PIRNR" id="PIRNR001461"/>
    </source>
</evidence>
<dbReference type="SUPFAM" id="SSF51366">
    <property type="entry name" value="Ribulose-phoshate binding barrel"/>
    <property type="match status" value="1"/>
</dbReference>
<feature type="active site" description="Proton donor" evidence="10 12">
    <location>
        <position position="174"/>
    </location>
</feature>
<dbReference type="GO" id="GO:0019323">
    <property type="term" value="P:pentose catabolic process"/>
    <property type="evidence" value="ECO:0007669"/>
    <property type="project" value="UniProtKB-UniRule"/>
</dbReference>
<dbReference type="InterPro" id="IPR000056">
    <property type="entry name" value="Ribul_P_3_epim-like"/>
</dbReference>
<dbReference type="HOGENOM" id="CLU_054856_2_1_9"/>
<evidence type="ECO:0000313" key="16">
    <source>
        <dbReference type="Proteomes" id="UP000019247"/>
    </source>
</evidence>
<dbReference type="FunFam" id="3.20.20.70:FF:000004">
    <property type="entry name" value="Ribulose-phosphate 3-epimerase"/>
    <property type="match status" value="1"/>
</dbReference>
<dbReference type="PIRSF" id="PIRSF001461">
    <property type="entry name" value="RPE"/>
    <property type="match status" value="1"/>
</dbReference>
<dbReference type="GO" id="GO:0006098">
    <property type="term" value="P:pentose-phosphate shunt"/>
    <property type="evidence" value="ECO:0007669"/>
    <property type="project" value="UniProtKB-UniRule"/>
</dbReference>
<dbReference type="PROSITE" id="PS01086">
    <property type="entry name" value="RIBUL_P_3_EPIMER_2"/>
    <property type="match status" value="1"/>
</dbReference>
<evidence type="ECO:0000256" key="4">
    <source>
        <dbReference type="ARBA" id="ARBA00001947"/>
    </source>
</evidence>
<evidence type="ECO:0000256" key="1">
    <source>
        <dbReference type="ARBA" id="ARBA00001782"/>
    </source>
</evidence>
<dbReference type="OrthoDB" id="1645589at2"/>
<dbReference type="eggNOG" id="COG0036">
    <property type="taxonomic scope" value="Bacteria"/>
</dbReference>
<dbReference type="Pfam" id="PF00834">
    <property type="entry name" value="Ribul_P_3_epim"/>
    <property type="match status" value="1"/>
</dbReference>
<evidence type="ECO:0000256" key="2">
    <source>
        <dbReference type="ARBA" id="ARBA00001936"/>
    </source>
</evidence>
<feature type="binding site" evidence="10 13">
    <location>
        <position position="32"/>
    </location>
    <ligand>
        <name>a divalent metal cation</name>
        <dbReference type="ChEBI" id="CHEBI:60240"/>
    </ligand>
</feature>
<comment type="function">
    <text evidence="10">Catalyzes the reversible epimerization of D-ribulose 5-phosphate to D-xylulose 5-phosphate.</text>
</comment>
<dbReference type="NCBIfam" id="TIGR01163">
    <property type="entry name" value="rpe"/>
    <property type="match status" value="1"/>
</dbReference>
<dbReference type="EC" id="5.1.3.1" evidence="7 10"/>
<feature type="binding site" evidence="10">
    <location>
        <begin position="174"/>
        <end position="176"/>
    </location>
    <ligand>
        <name>substrate</name>
    </ligand>
</feature>
<dbReference type="AlphaFoldDB" id="W6T9I2"/>
<dbReference type="NCBIfam" id="NF004076">
    <property type="entry name" value="PRK05581.1-4"/>
    <property type="match status" value="1"/>
</dbReference>
<dbReference type="GO" id="GO:0004750">
    <property type="term" value="F:D-ribulose-phosphate 3-epimerase activity"/>
    <property type="evidence" value="ECO:0007669"/>
    <property type="project" value="UniProtKB-UniRule"/>
</dbReference>
<feature type="binding site" evidence="10 14">
    <location>
        <position position="65"/>
    </location>
    <ligand>
        <name>substrate</name>
    </ligand>
</feature>
<dbReference type="PATRIC" id="fig|1400520.3.peg.1381"/>
<evidence type="ECO:0000256" key="10">
    <source>
        <dbReference type="HAMAP-Rule" id="MF_02227"/>
    </source>
</evidence>
<proteinExistence type="inferred from homology"/>
<comment type="cofactor">
    <cofactor evidence="4">
        <name>Zn(2+)</name>
        <dbReference type="ChEBI" id="CHEBI:29105"/>
    </cofactor>
</comment>
<comment type="catalytic activity">
    <reaction evidence="1 10 11">
        <text>D-ribulose 5-phosphate = D-xylulose 5-phosphate</text>
        <dbReference type="Rhea" id="RHEA:13677"/>
        <dbReference type="ChEBI" id="CHEBI:57737"/>
        <dbReference type="ChEBI" id="CHEBI:58121"/>
        <dbReference type="EC" id="5.1.3.1"/>
    </reaction>
</comment>
<dbReference type="GO" id="GO:0046872">
    <property type="term" value="F:metal ion binding"/>
    <property type="evidence" value="ECO:0007669"/>
    <property type="project" value="UniProtKB-UniRule"/>
</dbReference>
<comment type="cofactor">
    <cofactor evidence="5">
        <name>Fe(2+)</name>
        <dbReference type="ChEBI" id="CHEBI:29033"/>
    </cofactor>
</comment>
<feature type="binding site" evidence="10 13">
    <location>
        <position position="34"/>
    </location>
    <ligand>
        <name>a divalent metal cation</name>
        <dbReference type="ChEBI" id="CHEBI:60240"/>
    </ligand>
</feature>
<evidence type="ECO:0000256" key="6">
    <source>
        <dbReference type="ARBA" id="ARBA00009541"/>
    </source>
</evidence>
<organism evidence="15 16">
    <name type="scientific">Lactiplantibacillus fabifermentans T30PCM01</name>
    <dbReference type="NCBI Taxonomy" id="1400520"/>
    <lineage>
        <taxon>Bacteria</taxon>
        <taxon>Bacillati</taxon>
        <taxon>Bacillota</taxon>
        <taxon>Bacilli</taxon>
        <taxon>Lactobacillales</taxon>
        <taxon>Lactobacillaceae</taxon>
        <taxon>Lactiplantibacillus</taxon>
    </lineage>
</organism>
<evidence type="ECO:0000256" key="12">
    <source>
        <dbReference type="PIRSR" id="PIRSR001461-1"/>
    </source>
</evidence>
<reference evidence="15 16" key="1">
    <citation type="journal article" date="2014" name="Genome Announc.">
        <title>Genome Sequence of Lactobacillus fabifermentans Strain T30PCM01, Isolated from Fermenting Grape Marc.</title>
        <authorList>
            <person name="Treu L."/>
            <person name="Vendramin V."/>
            <person name="Bovo B."/>
            <person name="Giacomini A."/>
            <person name="Corich V."/>
            <person name="Campanaro S."/>
        </authorList>
    </citation>
    <scope>NUCLEOTIDE SEQUENCE [LARGE SCALE GENOMIC DNA]</scope>
    <source>
        <strain evidence="15 16">T30PCM01</strain>
    </source>
</reference>
<comment type="cofactor">
    <cofactor evidence="2">
        <name>Mn(2+)</name>
        <dbReference type="ChEBI" id="CHEBI:29035"/>
    </cofactor>
</comment>
<comment type="cofactor">
    <cofactor evidence="10 13">
        <name>a divalent metal cation</name>
        <dbReference type="ChEBI" id="CHEBI:60240"/>
    </cofactor>
    <text evidence="10 13">Binds 1 divalent metal cation per subunit.</text>
</comment>
<gene>
    <name evidence="10" type="primary">rpe</name>
    <name evidence="15" type="ORF">LFAB_07060</name>
</gene>
<dbReference type="GO" id="GO:0005737">
    <property type="term" value="C:cytoplasm"/>
    <property type="evidence" value="ECO:0007669"/>
    <property type="project" value="UniProtKB-ARBA"/>
</dbReference>
<dbReference type="PANTHER" id="PTHR11749">
    <property type="entry name" value="RIBULOSE-5-PHOSPHATE-3-EPIMERASE"/>
    <property type="match status" value="1"/>
</dbReference>
<feature type="binding site" evidence="10 14">
    <location>
        <begin position="141"/>
        <end position="144"/>
    </location>
    <ligand>
        <name>substrate</name>
    </ligand>
</feature>
<keyword evidence="13" id="KW-0464">Manganese</keyword>
<dbReference type="RefSeq" id="WP_033613872.1">
    <property type="nucleotide sequence ID" value="NZ_KK036485.1"/>
</dbReference>
<dbReference type="STRING" id="1400520.LFAB_07060"/>
<evidence type="ECO:0000256" key="13">
    <source>
        <dbReference type="PIRSR" id="PIRSR001461-2"/>
    </source>
</evidence>
<protein>
    <recommendedName>
        <fullName evidence="7 10">Ribulose-phosphate 3-epimerase</fullName>
        <ecNumber evidence="7 10">5.1.3.1</ecNumber>
    </recommendedName>
</protein>
<dbReference type="Gene3D" id="3.20.20.70">
    <property type="entry name" value="Aldolase class I"/>
    <property type="match status" value="1"/>
</dbReference>
<comment type="cofactor">
    <cofactor evidence="3">
        <name>Co(2+)</name>
        <dbReference type="ChEBI" id="CHEBI:48828"/>
    </cofactor>
</comment>
<evidence type="ECO:0000256" key="8">
    <source>
        <dbReference type="ARBA" id="ARBA00022723"/>
    </source>
</evidence>
<feature type="binding site" evidence="10 13">
    <location>
        <position position="65"/>
    </location>
    <ligand>
        <name>a divalent metal cation</name>
        <dbReference type="ChEBI" id="CHEBI:60240"/>
    </ligand>
</feature>
<dbReference type="PROSITE" id="PS01085">
    <property type="entry name" value="RIBUL_P_3_EPIMER_1"/>
    <property type="match status" value="1"/>
</dbReference>
<comment type="pathway">
    <text evidence="10">Carbohydrate degradation.</text>
</comment>
<comment type="caution">
    <text evidence="15">The sequence shown here is derived from an EMBL/GenBank/DDBJ whole genome shotgun (WGS) entry which is preliminary data.</text>
</comment>
<dbReference type="InterPro" id="IPR013785">
    <property type="entry name" value="Aldolase_TIM"/>
</dbReference>
<accession>W6T9I2</accession>
<dbReference type="Proteomes" id="UP000019247">
    <property type="component" value="Unassembled WGS sequence"/>
</dbReference>
<evidence type="ECO:0000256" key="3">
    <source>
        <dbReference type="ARBA" id="ARBA00001941"/>
    </source>
</evidence>
<keyword evidence="8 10" id="KW-0479">Metal-binding</keyword>
<feature type="binding site" evidence="10 14">
    <location>
        <position position="7"/>
    </location>
    <ligand>
        <name>substrate</name>
    </ligand>
</feature>
<comment type="similarity">
    <text evidence="6 10 11">Belongs to the ribulose-phosphate 3-epimerase family.</text>
</comment>
<dbReference type="EMBL" id="AWWK01000032">
    <property type="protein sequence ID" value="ETY74543.1"/>
    <property type="molecule type" value="Genomic_DNA"/>
</dbReference>
<evidence type="ECO:0000256" key="7">
    <source>
        <dbReference type="ARBA" id="ARBA00013188"/>
    </source>
</evidence>
<keyword evidence="13" id="KW-0170">Cobalt</keyword>
<feature type="binding site" evidence="10 14">
    <location>
        <begin position="196"/>
        <end position="197"/>
    </location>
    <ligand>
        <name>substrate</name>
    </ligand>
</feature>
<keyword evidence="13" id="KW-0862">Zinc</keyword>
<keyword evidence="9 10" id="KW-0413">Isomerase</keyword>
<keyword evidence="10 11" id="KW-0119">Carbohydrate metabolism</keyword>
<evidence type="ECO:0000256" key="9">
    <source>
        <dbReference type="ARBA" id="ARBA00023235"/>
    </source>
</evidence>
<evidence type="ECO:0000256" key="5">
    <source>
        <dbReference type="ARBA" id="ARBA00001954"/>
    </source>
</evidence>